<accession>A0A1E1KUK4</accession>
<dbReference type="Proteomes" id="UP000178129">
    <property type="component" value="Unassembled WGS sequence"/>
</dbReference>
<sequence>MVWPRLSKAFAKTKAPRLPAASKNSEEAVLSKSPPPKLKRNLWARITKRRQSPRGVHQHKMLPDSMQPRKSWASQILRLMARASKFHCRRISRIQALLTRLKQLRHQKGWDELEYEAEEMIKRALDQQSLQIYEQCPVLTQHKLDKPESKENAADADSHSTNEPGDGPAQHRFTAQISSSPQQTPNLTRLTEALRSNRTPIPQATPHINTDVNIAISTSILIKVQDSILDRHTHTSLRRRILVHLPAPTL</sequence>
<feature type="compositionally biased region" description="Basic and acidic residues" evidence="1">
    <location>
        <begin position="142"/>
        <end position="160"/>
    </location>
</feature>
<feature type="region of interest" description="Disordered" evidence="1">
    <location>
        <begin position="141"/>
        <end position="186"/>
    </location>
</feature>
<name>A0A1E1KUK4_9HELO</name>
<proteinExistence type="predicted"/>
<dbReference type="AlphaFoldDB" id="A0A1E1KUK4"/>
<protein>
    <submittedName>
        <fullName evidence="2">Uncharacterized protein</fullName>
    </submittedName>
</protein>
<dbReference type="InParanoid" id="A0A1E1KUK4"/>
<evidence type="ECO:0000313" key="3">
    <source>
        <dbReference type="Proteomes" id="UP000178129"/>
    </source>
</evidence>
<dbReference type="EMBL" id="FJUW01000023">
    <property type="protein sequence ID" value="CZT01805.1"/>
    <property type="molecule type" value="Genomic_DNA"/>
</dbReference>
<organism evidence="2 3">
    <name type="scientific">Rhynchosporium graminicola</name>
    <dbReference type="NCBI Taxonomy" id="2792576"/>
    <lineage>
        <taxon>Eukaryota</taxon>
        <taxon>Fungi</taxon>
        <taxon>Dikarya</taxon>
        <taxon>Ascomycota</taxon>
        <taxon>Pezizomycotina</taxon>
        <taxon>Leotiomycetes</taxon>
        <taxon>Helotiales</taxon>
        <taxon>Ploettnerulaceae</taxon>
        <taxon>Rhynchosporium</taxon>
    </lineage>
</organism>
<evidence type="ECO:0000313" key="2">
    <source>
        <dbReference type="EMBL" id="CZT01805.1"/>
    </source>
</evidence>
<comment type="caution">
    <text evidence="2">The sequence shown here is derived from an EMBL/GenBank/DDBJ whole genome shotgun (WGS) entry which is preliminary data.</text>
</comment>
<feature type="compositionally biased region" description="Polar residues" evidence="1">
    <location>
        <begin position="173"/>
        <end position="186"/>
    </location>
</feature>
<gene>
    <name evidence="2" type="ORF">RCO7_01983</name>
</gene>
<keyword evidence="3" id="KW-1185">Reference proteome</keyword>
<evidence type="ECO:0000256" key="1">
    <source>
        <dbReference type="SAM" id="MobiDB-lite"/>
    </source>
</evidence>
<reference evidence="3" key="1">
    <citation type="submission" date="2016-03" db="EMBL/GenBank/DDBJ databases">
        <authorList>
            <person name="Ploux O."/>
        </authorList>
    </citation>
    <scope>NUCLEOTIDE SEQUENCE [LARGE SCALE GENOMIC DNA]</scope>
    <source>
        <strain evidence="3">UK7</strain>
    </source>
</reference>
<feature type="region of interest" description="Disordered" evidence="1">
    <location>
        <begin position="13"/>
        <end position="34"/>
    </location>
</feature>